<reference evidence="5 7" key="2">
    <citation type="journal article" date="2014" name="BMC Genomics">
        <title>An improved genome release (version Mt4.0) for the model legume Medicago truncatula.</title>
        <authorList>
            <person name="Tang H."/>
            <person name="Krishnakumar V."/>
            <person name="Bidwell S."/>
            <person name="Rosen B."/>
            <person name="Chan A."/>
            <person name="Zhou S."/>
            <person name="Gentzbittel L."/>
            <person name="Childs K.L."/>
            <person name="Yandell M."/>
            <person name="Gundlach H."/>
            <person name="Mayer K.F."/>
            <person name="Schwartz D.C."/>
            <person name="Town C.D."/>
        </authorList>
    </citation>
    <scope>GENOME REANNOTATION</scope>
    <source>
        <strain evidence="5">A17</strain>
        <strain evidence="6 7">cv. Jemalong A17</strain>
    </source>
</reference>
<evidence type="ECO:0000313" key="5">
    <source>
        <dbReference type="EMBL" id="KEH42960.1"/>
    </source>
</evidence>
<evidence type="ECO:0000256" key="4">
    <source>
        <dbReference type="SAM" id="SignalP"/>
    </source>
</evidence>
<dbReference type="EMBL" id="CM001217">
    <property type="protein sequence ID" value="KEH42960.1"/>
    <property type="molecule type" value="Genomic_DNA"/>
</dbReference>
<keyword evidence="2" id="KW-0378">Hydrolase</keyword>
<dbReference type="HOGENOM" id="CLU_1463368_0_0_1"/>
<dbReference type="SUPFAM" id="SSF51445">
    <property type="entry name" value="(Trans)glycosidases"/>
    <property type="match status" value="1"/>
</dbReference>
<gene>
    <name evidence="5" type="ordered locus">MTR_1g078410</name>
</gene>
<keyword evidence="7" id="KW-1185">Reference proteome</keyword>
<feature type="chain" id="PRO_5014500953" evidence="4">
    <location>
        <begin position="26"/>
        <end position="185"/>
    </location>
</feature>
<name>A0A072VY19_MEDTR</name>
<reference evidence="6" key="3">
    <citation type="submission" date="2015-04" db="UniProtKB">
        <authorList>
            <consortium name="EnsemblPlants"/>
        </authorList>
    </citation>
    <scope>IDENTIFICATION</scope>
    <source>
        <strain evidence="6">cv. Jemalong A17</strain>
    </source>
</reference>
<sequence>MARVMVLVFYILVLVNIASVPSSSAARLLGTNDKTKISTIEKKVKSYLLQNGLGQTPPMGYICSSSSTFPSGIKALAHYVHMKGLKLGIYSDAGNLTCSKRMPGSLGHEIQDAKTFASWGVDYLKYDNCENNGISVRERYPPMSEALLNSGRPIFFSMCEWRKDFGREQAGKEMKRWRKKEGGNT</sequence>
<keyword evidence="3" id="KW-0326">Glycosidase</keyword>
<dbReference type="InterPro" id="IPR013785">
    <property type="entry name" value="Aldolase_TIM"/>
</dbReference>
<dbReference type="AlphaFoldDB" id="A0A072VY19"/>
<dbReference type="EnsemblPlants" id="KEH42960">
    <property type="protein sequence ID" value="KEH42960"/>
    <property type="gene ID" value="MTR_1g078410"/>
</dbReference>
<dbReference type="STRING" id="3880.A0A072VY19"/>
<dbReference type="InterPro" id="IPR017853">
    <property type="entry name" value="GH"/>
</dbReference>
<evidence type="ECO:0000256" key="2">
    <source>
        <dbReference type="ARBA" id="ARBA00022801"/>
    </source>
</evidence>
<dbReference type="InterPro" id="IPR002241">
    <property type="entry name" value="Glyco_hydro_27"/>
</dbReference>
<reference evidence="5 7" key="1">
    <citation type="journal article" date="2011" name="Nature">
        <title>The Medicago genome provides insight into the evolution of rhizobial symbioses.</title>
        <authorList>
            <person name="Young N.D."/>
            <person name="Debelle F."/>
            <person name="Oldroyd G.E."/>
            <person name="Geurts R."/>
            <person name="Cannon S.B."/>
            <person name="Udvardi M.K."/>
            <person name="Benedito V.A."/>
            <person name="Mayer K.F."/>
            <person name="Gouzy J."/>
            <person name="Schoof H."/>
            <person name="Van de Peer Y."/>
            <person name="Proost S."/>
            <person name="Cook D.R."/>
            <person name="Meyers B.C."/>
            <person name="Spannagl M."/>
            <person name="Cheung F."/>
            <person name="De Mita S."/>
            <person name="Krishnakumar V."/>
            <person name="Gundlach H."/>
            <person name="Zhou S."/>
            <person name="Mudge J."/>
            <person name="Bharti A.K."/>
            <person name="Murray J.D."/>
            <person name="Naoumkina M.A."/>
            <person name="Rosen B."/>
            <person name="Silverstein K.A."/>
            <person name="Tang H."/>
            <person name="Rombauts S."/>
            <person name="Zhao P.X."/>
            <person name="Zhou P."/>
            <person name="Barbe V."/>
            <person name="Bardou P."/>
            <person name="Bechner M."/>
            <person name="Bellec A."/>
            <person name="Berger A."/>
            <person name="Berges H."/>
            <person name="Bidwell S."/>
            <person name="Bisseling T."/>
            <person name="Choisne N."/>
            <person name="Couloux A."/>
            <person name="Denny R."/>
            <person name="Deshpande S."/>
            <person name="Dai X."/>
            <person name="Doyle J.J."/>
            <person name="Dudez A.M."/>
            <person name="Farmer A.D."/>
            <person name="Fouteau S."/>
            <person name="Franken C."/>
            <person name="Gibelin C."/>
            <person name="Gish J."/>
            <person name="Goldstein S."/>
            <person name="Gonzalez A.J."/>
            <person name="Green P.J."/>
            <person name="Hallab A."/>
            <person name="Hartog M."/>
            <person name="Hua A."/>
            <person name="Humphray S.J."/>
            <person name="Jeong D.H."/>
            <person name="Jing Y."/>
            <person name="Jocker A."/>
            <person name="Kenton S.M."/>
            <person name="Kim D.J."/>
            <person name="Klee K."/>
            <person name="Lai H."/>
            <person name="Lang C."/>
            <person name="Lin S."/>
            <person name="Macmil S.L."/>
            <person name="Magdelenat G."/>
            <person name="Matthews L."/>
            <person name="McCorrison J."/>
            <person name="Monaghan E.L."/>
            <person name="Mun J.H."/>
            <person name="Najar F.Z."/>
            <person name="Nicholson C."/>
            <person name="Noirot C."/>
            <person name="O'Bleness M."/>
            <person name="Paule C.R."/>
            <person name="Poulain J."/>
            <person name="Prion F."/>
            <person name="Qin B."/>
            <person name="Qu C."/>
            <person name="Retzel E.F."/>
            <person name="Riddle C."/>
            <person name="Sallet E."/>
            <person name="Samain S."/>
            <person name="Samson N."/>
            <person name="Sanders I."/>
            <person name="Saurat O."/>
            <person name="Scarpelli C."/>
            <person name="Schiex T."/>
            <person name="Segurens B."/>
            <person name="Severin A.J."/>
            <person name="Sherrier D.J."/>
            <person name="Shi R."/>
            <person name="Sims S."/>
            <person name="Singer S.R."/>
            <person name="Sinharoy S."/>
            <person name="Sterck L."/>
            <person name="Viollet A."/>
            <person name="Wang B.B."/>
            <person name="Wang K."/>
            <person name="Wang M."/>
            <person name="Wang X."/>
            <person name="Warfsmann J."/>
            <person name="Weissenbach J."/>
            <person name="White D.D."/>
            <person name="White J.D."/>
            <person name="Wiley G.B."/>
            <person name="Wincker P."/>
            <person name="Xing Y."/>
            <person name="Yang L."/>
            <person name="Yao Z."/>
            <person name="Ying F."/>
            <person name="Zhai J."/>
            <person name="Zhou L."/>
            <person name="Zuber A."/>
            <person name="Denarie J."/>
            <person name="Dixon R.A."/>
            <person name="May G.D."/>
            <person name="Schwartz D.C."/>
            <person name="Rogers J."/>
            <person name="Quetier F."/>
            <person name="Town C.D."/>
            <person name="Roe B.A."/>
        </authorList>
    </citation>
    <scope>NUCLEOTIDE SEQUENCE [LARGE SCALE GENOMIC DNA]</scope>
    <source>
        <strain evidence="5">A17</strain>
        <strain evidence="6 7">cv. Jemalong A17</strain>
    </source>
</reference>
<dbReference type="PANTHER" id="PTHR11452">
    <property type="entry name" value="ALPHA-GALACTOSIDASE/ALPHA-N-ACETYLGALACTOSAMINIDASE"/>
    <property type="match status" value="1"/>
</dbReference>
<evidence type="ECO:0000313" key="6">
    <source>
        <dbReference type="EnsemblPlants" id="KEH42960"/>
    </source>
</evidence>
<accession>A0A072VY19</accession>
<dbReference type="PANTHER" id="PTHR11452:SF73">
    <property type="entry name" value="ALPHA-GALACTOSIDASE"/>
    <property type="match status" value="1"/>
</dbReference>
<comment type="similarity">
    <text evidence="1">Belongs to the glycosyl hydrolase 27 family.</text>
</comment>
<dbReference type="Gene3D" id="3.20.20.70">
    <property type="entry name" value="Aldolase class I"/>
    <property type="match status" value="1"/>
</dbReference>
<dbReference type="GO" id="GO:0005975">
    <property type="term" value="P:carbohydrate metabolic process"/>
    <property type="evidence" value="ECO:0007669"/>
    <property type="project" value="InterPro"/>
</dbReference>
<protein>
    <submittedName>
        <fullName evidence="5">Alpha-galactosidase-like protein</fullName>
    </submittedName>
</protein>
<proteinExistence type="inferred from homology"/>
<dbReference type="Pfam" id="PF16499">
    <property type="entry name" value="Melibiase_2"/>
    <property type="match status" value="1"/>
</dbReference>
<keyword evidence="4" id="KW-0732">Signal</keyword>
<evidence type="ECO:0000256" key="3">
    <source>
        <dbReference type="ARBA" id="ARBA00023295"/>
    </source>
</evidence>
<evidence type="ECO:0000256" key="1">
    <source>
        <dbReference type="ARBA" id="ARBA00009743"/>
    </source>
</evidence>
<dbReference type="GO" id="GO:0004553">
    <property type="term" value="F:hydrolase activity, hydrolyzing O-glycosyl compounds"/>
    <property type="evidence" value="ECO:0007669"/>
    <property type="project" value="InterPro"/>
</dbReference>
<evidence type="ECO:0000313" key="7">
    <source>
        <dbReference type="Proteomes" id="UP000002051"/>
    </source>
</evidence>
<organism evidence="5 7">
    <name type="scientific">Medicago truncatula</name>
    <name type="common">Barrel medic</name>
    <name type="synonym">Medicago tribuloides</name>
    <dbReference type="NCBI Taxonomy" id="3880"/>
    <lineage>
        <taxon>Eukaryota</taxon>
        <taxon>Viridiplantae</taxon>
        <taxon>Streptophyta</taxon>
        <taxon>Embryophyta</taxon>
        <taxon>Tracheophyta</taxon>
        <taxon>Spermatophyta</taxon>
        <taxon>Magnoliopsida</taxon>
        <taxon>eudicotyledons</taxon>
        <taxon>Gunneridae</taxon>
        <taxon>Pentapetalae</taxon>
        <taxon>rosids</taxon>
        <taxon>fabids</taxon>
        <taxon>Fabales</taxon>
        <taxon>Fabaceae</taxon>
        <taxon>Papilionoideae</taxon>
        <taxon>50 kb inversion clade</taxon>
        <taxon>NPAAA clade</taxon>
        <taxon>Hologalegina</taxon>
        <taxon>IRL clade</taxon>
        <taxon>Trifolieae</taxon>
        <taxon>Medicago</taxon>
    </lineage>
</organism>
<dbReference type="Proteomes" id="UP000002051">
    <property type="component" value="Unassembled WGS sequence"/>
</dbReference>
<feature type="signal peptide" evidence="4">
    <location>
        <begin position="1"/>
        <end position="25"/>
    </location>
</feature>